<evidence type="ECO:0000313" key="13">
    <source>
        <dbReference type="Proteomes" id="UP000261540"/>
    </source>
</evidence>
<dbReference type="InterPro" id="IPR000315">
    <property type="entry name" value="Znf_B-box"/>
</dbReference>
<keyword evidence="4" id="KW-0479">Metal-binding</keyword>
<dbReference type="PANTHER" id="PTHR24103">
    <property type="entry name" value="E3 UBIQUITIN-PROTEIN LIGASE TRIM"/>
    <property type="match status" value="1"/>
</dbReference>
<keyword evidence="13" id="KW-1185">Reference proteome</keyword>
<feature type="domain" description="B30.2/SPRY" evidence="11">
    <location>
        <begin position="267"/>
        <end position="459"/>
    </location>
</feature>
<keyword evidence="6" id="KW-0862">Zinc</keyword>
<evidence type="ECO:0000256" key="6">
    <source>
        <dbReference type="ARBA" id="ARBA00022833"/>
    </source>
</evidence>
<evidence type="ECO:0000259" key="11">
    <source>
        <dbReference type="PROSITE" id="PS50188"/>
    </source>
</evidence>
<evidence type="ECO:0000256" key="1">
    <source>
        <dbReference type="ARBA" id="ARBA00004496"/>
    </source>
</evidence>
<dbReference type="InterPro" id="IPR013083">
    <property type="entry name" value="Znf_RING/FYVE/PHD"/>
</dbReference>
<dbReference type="PROSITE" id="PS00518">
    <property type="entry name" value="ZF_RING_1"/>
    <property type="match status" value="1"/>
</dbReference>
<dbReference type="GO" id="GO:0008270">
    <property type="term" value="F:zinc ion binding"/>
    <property type="evidence" value="ECO:0007669"/>
    <property type="project" value="UniProtKB-KW"/>
</dbReference>
<proteinExistence type="inferred from homology"/>
<organism evidence="12 13">
    <name type="scientific">Paramormyrops kingsleyae</name>
    <dbReference type="NCBI Taxonomy" id="1676925"/>
    <lineage>
        <taxon>Eukaryota</taxon>
        <taxon>Metazoa</taxon>
        <taxon>Chordata</taxon>
        <taxon>Craniata</taxon>
        <taxon>Vertebrata</taxon>
        <taxon>Euteleostomi</taxon>
        <taxon>Actinopterygii</taxon>
        <taxon>Neopterygii</taxon>
        <taxon>Teleostei</taxon>
        <taxon>Osteoglossocephala</taxon>
        <taxon>Osteoglossomorpha</taxon>
        <taxon>Osteoglossiformes</taxon>
        <taxon>Mormyridae</taxon>
        <taxon>Paramormyrops</taxon>
    </lineage>
</organism>
<accession>A0A3B3SX53</accession>
<dbReference type="GO" id="GO:0005737">
    <property type="term" value="C:cytoplasm"/>
    <property type="evidence" value="ECO:0007669"/>
    <property type="project" value="UniProtKB-SubCell"/>
</dbReference>
<feature type="domain" description="RING-type" evidence="9">
    <location>
        <begin position="16"/>
        <end position="59"/>
    </location>
</feature>
<dbReference type="SMART" id="SM00336">
    <property type="entry name" value="BBOX"/>
    <property type="match status" value="1"/>
</dbReference>
<evidence type="ECO:0000256" key="3">
    <source>
        <dbReference type="ARBA" id="ARBA00022490"/>
    </source>
</evidence>
<dbReference type="InterPro" id="IPR001841">
    <property type="entry name" value="Znf_RING"/>
</dbReference>
<dbReference type="FunFam" id="2.60.120.920:FF:000004">
    <property type="entry name" value="Butyrophilin subfamily 1 member A1"/>
    <property type="match status" value="1"/>
</dbReference>
<reference evidence="12" key="1">
    <citation type="submission" date="2025-08" db="UniProtKB">
        <authorList>
            <consortium name="Ensembl"/>
        </authorList>
    </citation>
    <scope>IDENTIFICATION</scope>
</reference>
<dbReference type="STRING" id="1676925.ENSPKIP00000034960"/>
<evidence type="ECO:0000256" key="5">
    <source>
        <dbReference type="ARBA" id="ARBA00022771"/>
    </source>
</evidence>
<dbReference type="InterPro" id="IPR001870">
    <property type="entry name" value="B30.2/SPRY"/>
</dbReference>
<evidence type="ECO:0000259" key="9">
    <source>
        <dbReference type="PROSITE" id="PS50089"/>
    </source>
</evidence>
<dbReference type="SUPFAM" id="SSF57845">
    <property type="entry name" value="B-box zinc-binding domain"/>
    <property type="match status" value="1"/>
</dbReference>
<dbReference type="GeneTree" id="ENSGT01030000234583"/>
<dbReference type="SUPFAM" id="SSF57850">
    <property type="entry name" value="RING/U-box"/>
    <property type="match status" value="1"/>
</dbReference>
<dbReference type="Gene3D" id="3.30.40.10">
    <property type="entry name" value="Zinc/RING finger domain, C3HC4 (zinc finger)"/>
    <property type="match status" value="1"/>
</dbReference>
<dbReference type="InterPro" id="IPR013320">
    <property type="entry name" value="ConA-like_dom_sf"/>
</dbReference>
<dbReference type="InterPro" id="IPR003879">
    <property type="entry name" value="Butyrophylin_SPRY"/>
</dbReference>
<dbReference type="Gene3D" id="3.30.160.60">
    <property type="entry name" value="Classic Zinc Finger"/>
    <property type="match status" value="1"/>
</dbReference>
<evidence type="ECO:0000256" key="8">
    <source>
        <dbReference type="SAM" id="Coils"/>
    </source>
</evidence>
<protein>
    <submittedName>
        <fullName evidence="12">Tripartite motif containing 35-13</fullName>
    </submittedName>
</protein>
<dbReference type="InterPro" id="IPR006574">
    <property type="entry name" value="PRY"/>
</dbReference>
<keyword evidence="3" id="KW-0963">Cytoplasm</keyword>
<dbReference type="Gene3D" id="2.60.120.920">
    <property type="match status" value="1"/>
</dbReference>
<feature type="coiled-coil region" evidence="8">
    <location>
        <begin position="161"/>
        <end position="188"/>
    </location>
</feature>
<dbReference type="SUPFAM" id="SSF49899">
    <property type="entry name" value="Concanavalin A-like lectins/glucanases"/>
    <property type="match status" value="1"/>
</dbReference>
<evidence type="ECO:0000259" key="10">
    <source>
        <dbReference type="PROSITE" id="PS50119"/>
    </source>
</evidence>
<dbReference type="Pfam" id="PF00097">
    <property type="entry name" value="zf-C3HC4"/>
    <property type="match status" value="1"/>
</dbReference>
<comment type="subcellular location">
    <subcellularLocation>
        <location evidence="1">Cytoplasm</location>
    </subcellularLocation>
</comment>
<dbReference type="PROSITE" id="PS50119">
    <property type="entry name" value="ZF_BBOX"/>
    <property type="match status" value="1"/>
</dbReference>
<evidence type="ECO:0000313" key="12">
    <source>
        <dbReference type="Ensembl" id="ENSPKIP00000034960.1"/>
    </source>
</evidence>
<sequence length="467" mass="53440">TSSLVSLQEELEDLSCPMCGDIFRDPVALSCRHHFCRACLEHHWSEGGIGSGGRDCPLCFRRSSLERLPVSATLQRACEALRRERARSDPTACSEHGEALEFFCLEELRPVCGECRVSGAHRGHRLYPVAEALQDCKNALKPLKEKLSSFKTAKSTCEESEEHMKHQAQNTERQIKEHFEELHQFLRDEEMTRLELLKKEEELKSVMIREKIEDLTLEISSLSDTVRSIEQEMEAKDILFLRVRQSCCSTCSSPCWSGALFDVARHLGSLKYNVWEKMMEIVHYTPVVIDPNTAANCFLVSEDLCRVQCCTEQFRLPDNPERFDISAEMLGSESFGSGRHSWEVEVRDNTYWVIGVAKDSINRKGKHVLTPAEGFWSIRLRNGEYKACSAPWTPLDVTQGPQVIRVQLDMDRGKVSFYKDRERTALFTFTDITASRVVPYFCTACKLHPLRILPSRLSVVPEHHRSY</sequence>
<evidence type="ECO:0000256" key="4">
    <source>
        <dbReference type="ARBA" id="ARBA00022723"/>
    </source>
</evidence>
<keyword evidence="5 7" id="KW-0863">Zinc-finger</keyword>
<dbReference type="SMART" id="SM00184">
    <property type="entry name" value="RING"/>
    <property type="match status" value="1"/>
</dbReference>
<keyword evidence="8" id="KW-0175">Coiled coil</keyword>
<dbReference type="Proteomes" id="UP000261540">
    <property type="component" value="Unplaced"/>
</dbReference>
<name>A0A3B3SX53_9TELE</name>
<reference evidence="12" key="2">
    <citation type="submission" date="2025-09" db="UniProtKB">
        <authorList>
            <consortium name="Ensembl"/>
        </authorList>
    </citation>
    <scope>IDENTIFICATION</scope>
</reference>
<dbReference type="PROSITE" id="PS50089">
    <property type="entry name" value="ZF_RING_2"/>
    <property type="match status" value="1"/>
</dbReference>
<dbReference type="CDD" id="cd12893">
    <property type="entry name" value="SPRY_PRY_TRIM35"/>
    <property type="match status" value="1"/>
</dbReference>
<dbReference type="SMART" id="SM00449">
    <property type="entry name" value="SPRY"/>
    <property type="match status" value="1"/>
</dbReference>
<dbReference type="PROSITE" id="PS50188">
    <property type="entry name" value="B302_SPRY"/>
    <property type="match status" value="1"/>
</dbReference>
<dbReference type="InterPro" id="IPR018957">
    <property type="entry name" value="Znf_C3HC4_RING-type"/>
</dbReference>
<feature type="domain" description="B box-type" evidence="10">
    <location>
        <begin position="88"/>
        <end position="129"/>
    </location>
</feature>
<dbReference type="SMART" id="SM00589">
    <property type="entry name" value="PRY"/>
    <property type="match status" value="1"/>
</dbReference>
<dbReference type="Pfam" id="PF13765">
    <property type="entry name" value="PRY"/>
    <property type="match status" value="1"/>
</dbReference>
<dbReference type="AlphaFoldDB" id="A0A3B3SX53"/>
<comment type="similarity">
    <text evidence="2">Belongs to the TRIM/RBCC family.</text>
</comment>
<dbReference type="InterPro" id="IPR003877">
    <property type="entry name" value="SPRY_dom"/>
</dbReference>
<dbReference type="Pfam" id="PF00643">
    <property type="entry name" value="zf-B_box"/>
    <property type="match status" value="1"/>
</dbReference>
<dbReference type="PRINTS" id="PR01407">
    <property type="entry name" value="BUTYPHLNCDUF"/>
</dbReference>
<evidence type="ECO:0000256" key="7">
    <source>
        <dbReference type="PROSITE-ProRule" id="PRU00024"/>
    </source>
</evidence>
<evidence type="ECO:0000256" key="2">
    <source>
        <dbReference type="ARBA" id="ARBA00008518"/>
    </source>
</evidence>
<dbReference type="Pfam" id="PF00622">
    <property type="entry name" value="SPRY"/>
    <property type="match status" value="1"/>
</dbReference>
<dbReference type="InterPro" id="IPR043136">
    <property type="entry name" value="B30.2/SPRY_sf"/>
</dbReference>
<dbReference type="Ensembl" id="ENSPKIT00000015885.1">
    <property type="protein sequence ID" value="ENSPKIP00000034960.1"/>
    <property type="gene ID" value="ENSPKIG00000014027.1"/>
</dbReference>
<dbReference type="InterPro" id="IPR050143">
    <property type="entry name" value="TRIM/RBCC"/>
</dbReference>
<dbReference type="InterPro" id="IPR017907">
    <property type="entry name" value="Znf_RING_CS"/>
</dbReference>